<dbReference type="GO" id="GO:0009297">
    <property type="term" value="P:pilus assembly"/>
    <property type="evidence" value="ECO:0007669"/>
    <property type="project" value="InterPro"/>
</dbReference>
<organism evidence="2 3">
    <name type="scientific">Sphingobium yanoikuyae</name>
    <name type="common">Sphingomonas yanoikuyae</name>
    <dbReference type="NCBI Taxonomy" id="13690"/>
    <lineage>
        <taxon>Bacteria</taxon>
        <taxon>Pseudomonadati</taxon>
        <taxon>Pseudomonadota</taxon>
        <taxon>Alphaproteobacteria</taxon>
        <taxon>Sphingomonadales</taxon>
        <taxon>Sphingomonadaceae</taxon>
        <taxon>Sphingobium</taxon>
    </lineage>
</organism>
<dbReference type="RefSeq" id="WP_037507778.1">
    <property type="nucleotide sequence ID" value="NZ_CAIGKD010000010.1"/>
</dbReference>
<evidence type="ECO:0000313" key="2">
    <source>
        <dbReference type="EMBL" id="AYO80640.1"/>
    </source>
</evidence>
<dbReference type="PANTHER" id="PTHR30451:SF5">
    <property type="entry name" value="SLR0019 PROTEIN"/>
    <property type="match status" value="1"/>
</dbReference>
<proteinExistence type="predicted"/>
<dbReference type="PANTHER" id="PTHR30451">
    <property type="entry name" value="OUTER MEMBRANE USHER PROTEIN"/>
    <property type="match status" value="1"/>
</dbReference>
<dbReference type="InterPro" id="IPR000015">
    <property type="entry name" value="Fimb_usher"/>
</dbReference>
<dbReference type="InterPro" id="IPR025949">
    <property type="entry name" value="PapC-like_C"/>
</dbReference>
<evidence type="ECO:0000313" key="3">
    <source>
        <dbReference type="Proteomes" id="UP000280708"/>
    </source>
</evidence>
<sequence length="727" mass="77460">MMLASVTLNGRLLPGDYLLARRAGAFLVRVKDLAAWRMRPPTGTAMMIDGDAFVALSALGGVAAAFDEPSQALLLTVSPEAFEATSVAPASTVAAPSDNMLAAFLNYDISAEYPGKARLGAFVEAGLSDDWGVVSNSMLLGNGTVYGRATRLDSYYLRDDPINLTRLVIGDGVTDARDWTRQIRFGGVRFGTEFALQPSLLTFPTPSLAGSAAVPSNVELLVNGTQRFQTDVGQGPFSINQVPLVTGAGQVTLVIRDPLGVERRVTSSYYVSSHLLRAGLASWSMEAGAERRGYGLRSFGYDNPFLAGTYRRGLTDRLTVEGRAEASANVTMAGGGVNMIIVPIGEISLAAAGSTSQVGEGLLYRAAFARNAPTWNVALSYQRASNRYREIGVERASERIVEQVQGSAGWSLGTMGTIGASYTSLTYADSQSARVLSGNYSLSLRDKAFVSAYAIRSRFSESGHENSIGFNLTIPFGPRSSAYLQADRGGVRAEMRSTPPQSGGWGYRAAISTGSNAQQQGEILWRGNAAEMTAQVDRVGGQTGWRVTGQGGLLLADGALFPTRRVESGFAVVRVPGQADVRIYQENRLVARTDARGMAVIPDLRPYEINRLSIAAADVPIDIRMPNDQIRVVPRYRGAVSARFVAVREHPATLRIVMPGGAPAEIGASVTAEDEKSFVGNDGAVFIRSLHPGMMLTVDTGDGPCHVRVDAVPDEMLPVIGPLTCVP</sequence>
<dbReference type="AlphaFoldDB" id="A0A085K7P3"/>
<feature type="domain" description="PapC-like C-terminal" evidence="1">
    <location>
        <begin position="654"/>
        <end position="709"/>
    </location>
</feature>
<dbReference type="Pfam" id="PF13953">
    <property type="entry name" value="PapC_C"/>
    <property type="match status" value="1"/>
</dbReference>
<dbReference type="Proteomes" id="UP000280708">
    <property type="component" value="Chromosome"/>
</dbReference>
<dbReference type="Pfam" id="PF00577">
    <property type="entry name" value="Usher"/>
    <property type="match status" value="1"/>
</dbReference>
<evidence type="ECO:0000259" key="1">
    <source>
        <dbReference type="Pfam" id="PF13953"/>
    </source>
</evidence>
<gene>
    <name evidence="2" type="ORF">EBF16_16695</name>
</gene>
<dbReference type="Gene3D" id="2.60.40.2610">
    <property type="entry name" value="Outer membrane usher protein FimD, plug domain"/>
    <property type="match status" value="1"/>
</dbReference>
<dbReference type="Gene3D" id="2.60.40.3110">
    <property type="match status" value="1"/>
</dbReference>
<dbReference type="GO" id="GO:0009279">
    <property type="term" value="C:cell outer membrane"/>
    <property type="evidence" value="ECO:0007669"/>
    <property type="project" value="TreeGrafter"/>
</dbReference>
<name>A0A085K7P3_SPHYA</name>
<protein>
    <submittedName>
        <fullName evidence="2">Fimbrial biogenesis outer membrane usher protein</fullName>
    </submittedName>
</protein>
<dbReference type="InterPro" id="IPR042186">
    <property type="entry name" value="FimD_plug_dom"/>
</dbReference>
<dbReference type="EMBL" id="CP033230">
    <property type="protein sequence ID" value="AYO80640.1"/>
    <property type="molecule type" value="Genomic_DNA"/>
</dbReference>
<reference evidence="2 3" key="1">
    <citation type="submission" date="2018-10" db="EMBL/GenBank/DDBJ databases">
        <title>Characterization and genome analysis of a novel bacterium Sphingobium yanoikuyae SJTF8 capable of degrading PAHs.</title>
        <authorList>
            <person name="Yin C."/>
            <person name="Xiong W."/>
            <person name="Liang R."/>
        </authorList>
    </citation>
    <scope>NUCLEOTIDE SEQUENCE [LARGE SCALE GENOMIC DNA]</scope>
    <source>
        <strain evidence="2 3">SJTF8</strain>
    </source>
</reference>
<accession>A0A085K7P3</accession>
<dbReference type="GO" id="GO:0015473">
    <property type="term" value="F:fimbrial usher porin activity"/>
    <property type="evidence" value="ECO:0007669"/>
    <property type="project" value="InterPro"/>
</dbReference>